<evidence type="ECO:0000256" key="1">
    <source>
        <dbReference type="SAM" id="MobiDB-lite"/>
    </source>
</evidence>
<evidence type="ECO:0000313" key="3">
    <source>
        <dbReference type="Proteomes" id="UP000053268"/>
    </source>
</evidence>
<sequence>MNSPTSTSGVQVISSGISIPNQSMSQTPTSTALSNALLKSVTLVKRNIGDNATAGPITLSVDASGNLFTYVQLQRLYVPSFEAEVDPNKNQHQNVQSGGQSVIVSQSNHTAPKT</sequence>
<feature type="compositionally biased region" description="Low complexity" evidence="1">
    <location>
        <begin position="93"/>
        <end position="108"/>
    </location>
</feature>
<reference evidence="2 3" key="1">
    <citation type="journal article" date="2015" name="Nat. Commun.">
        <title>Outbred genome sequencing and CRISPR/Cas9 gene editing in butterflies.</title>
        <authorList>
            <person name="Li X."/>
            <person name="Fan D."/>
            <person name="Zhang W."/>
            <person name="Liu G."/>
            <person name="Zhang L."/>
            <person name="Zhao L."/>
            <person name="Fang X."/>
            <person name="Chen L."/>
            <person name="Dong Y."/>
            <person name="Chen Y."/>
            <person name="Ding Y."/>
            <person name="Zhao R."/>
            <person name="Feng M."/>
            <person name="Zhu Y."/>
            <person name="Feng Y."/>
            <person name="Jiang X."/>
            <person name="Zhu D."/>
            <person name="Xiang H."/>
            <person name="Feng X."/>
            <person name="Li S."/>
            <person name="Wang J."/>
            <person name="Zhang G."/>
            <person name="Kronforst M.R."/>
            <person name="Wang W."/>
        </authorList>
    </citation>
    <scope>NUCLEOTIDE SEQUENCE [LARGE SCALE GENOMIC DNA]</scope>
    <source>
        <strain evidence="2">Ya'a_city_454_Px</strain>
        <tissue evidence="2">Whole body</tissue>
    </source>
</reference>
<gene>
    <name evidence="2" type="ORF">RR46_00105</name>
</gene>
<organism evidence="2 3">
    <name type="scientific">Papilio xuthus</name>
    <name type="common">Asian swallowtail butterfly</name>
    <dbReference type="NCBI Taxonomy" id="66420"/>
    <lineage>
        <taxon>Eukaryota</taxon>
        <taxon>Metazoa</taxon>
        <taxon>Ecdysozoa</taxon>
        <taxon>Arthropoda</taxon>
        <taxon>Hexapoda</taxon>
        <taxon>Insecta</taxon>
        <taxon>Pterygota</taxon>
        <taxon>Neoptera</taxon>
        <taxon>Endopterygota</taxon>
        <taxon>Lepidoptera</taxon>
        <taxon>Glossata</taxon>
        <taxon>Ditrysia</taxon>
        <taxon>Papilionoidea</taxon>
        <taxon>Papilionidae</taxon>
        <taxon>Papilioninae</taxon>
        <taxon>Papilio</taxon>
    </lineage>
</organism>
<dbReference type="AlphaFoldDB" id="A0A0N1IEB2"/>
<evidence type="ECO:0000313" key="2">
    <source>
        <dbReference type="EMBL" id="KPJ05594.1"/>
    </source>
</evidence>
<keyword evidence="3" id="KW-1185">Reference proteome</keyword>
<accession>A0A0N1IEB2</accession>
<proteinExistence type="predicted"/>
<dbReference type="Proteomes" id="UP000053268">
    <property type="component" value="Unassembled WGS sequence"/>
</dbReference>
<name>A0A0N1IEB2_PAPXU</name>
<dbReference type="EMBL" id="KQ458666">
    <property type="protein sequence ID" value="KPJ05594.1"/>
    <property type="molecule type" value="Genomic_DNA"/>
</dbReference>
<protein>
    <submittedName>
        <fullName evidence="2">Uncharacterized protein</fullName>
    </submittedName>
</protein>
<feature type="region of interest" description="Disordered" evidence="1">
    <location>
        <begin position="87"/>
        <end position="114"/>
    </location>
</feature>